<gene>
    <name evidence="12" type="ORF">IAC18_01735</name>
</gene>
<dbReference type="GO" id="GO:0050660">
    <property type="term" value="F:flavin adenine dinucleotide binding"/>
    <property type="evidence" value="ECO:0007669"/>
    <property type="project" value="InterPro"/>
</dbReference>
<keyword evidence="4" id="KW-0101">Branched-chain amino acid catabolism</keyword>
<dbReference type="Gene3D" id="2.40.110.10">
    <property type="entry name" value="Butyryl-CoA Dehydrogenase, subunit A, domain 2"/>
    <property type="match status" value="1"/>
</dbReference>
<dbReference type="FunFam" id="2.40.110.10:FF:000001">
    <property type="entry name" value="Acyl-CoA dehydrogenase, mitochondrial"/>
    <property type="match status" value="1"/>
</dbReference>
<dbReference type="InterPro" id="IPR036250">
    <property type="entry name" value="AcylCo_DH-like_C"/>
</dbReference>
<evidence type="ECO:0000313" key="12">
    <source>
        <dbReference type="EMBL" id="HIS66261.1"/>
    </source>
</evidence>
<reference evidence="12" key="1">
    <citation type="submission" date="2020-10" db="EMBL/GenBank/DDBJ databases">
        <authorList>
            <person name="Gilroy R."/>
        </authorList>
    </citation>
    <scope>NUCLEOTIDE SEQUENCE</scope>
    <source>
        <strain evidence="12">ChiHjej10B9-9673</strain>
    </source>
</reference>
<keyword evidence="7 8" id="KW-0560">Oxidoreductase</keyword>
<dbReference type="InterPro" id="IPR006091">
    <property type="entry name" value="Acyl-CoA_Oxase/DH_mid-dom"/>
</dbReference>
<name>A0A9D1JUH6_9FIRM</name>
<dbReference type="InterPro" id="IPR009075">
    <property type="entry name" value="AcylCo_DH/oxidase_C"/>
</dbReference>
<dbReference type="InterPro" id="IPR006089">
    <property type="entry name" value="Acyl-CoA_DH_CS"/>
</dbReference>
<dbReference type="Gene3D" id="1.10.540.10">
    <property type="entry name" value="Acyl-CoA dehydrogenase/oxidase, N-terminal domain"/>
    <property type="match status" value="1"/>
</dbReference>
<comment type="pathway">
    <text evidence="2">Amino-acid degradation; L-valine degradation.</text>
</comment>
<dbReference type="PANTHER" id="PTHR43884:SF12">
    <property type="entry name" value="ISOVALERYL-COA DEHYDROGENASE, MITOCHONDRIAL-RELATED"/>
    <property type="match status" value="1"/>
</dbReference>
<dbReference type="SUPFAM" id="SSF56645">
    <property type="entry name" value="Acyl-CoA dehydrogenase NM domain-like"/>
    <property type="match status" value="1"/>
</dbReference>
<feature type="domain" description="Acyl-CoA dehydrogenase/oxidase N-terminal" evidence="11">
    <location>
        <begin position="4"/>
        <end position="114"/>
    </location>
</feature>
<dbReference type="Proteomes" id="UP000824001">
    <property type="component" value="Unassembled WGS sequence"/>
</dbReference>
<proteinExistence type="inferred from homology"/>
<comment type="caution">
    <text evidence="12">The sequence shown here is derived from an EMBL/GenBank/DDBJ whole genome shotgun (WGS) entry which is preliminary data.</text>
</comment>
<dbReference type="AlphaFoldDB" id="A0A9D1JUH6"/>
<keyword evidence="5 8" id="KW-0285">Flavoprotein</keyword>
<dbReference type="Gene3D" id="1.20.140.10">
    <property type="entry name" value="Butyryl-CoA Dehydrogenase, subunit A, domain 3"/>
    <property type="match status" value="1"/>
</dbReference>
<evidence type="ECO:0000259" key="9">
    <source>
        <dbReference type="Pfam" id="PF00441"/>
    </source>
</evidence>
<dbReference type="FunFam" id="1.10.540.10:FF:000026">
    <property type="entry name" value="Acyl-CoA dehydrogenase medium chain"/>
    <property type="match status" value="1"/>
</dbReference>
<dbReference type="FunFam" id="1.20.140.10:FF:000001">
    <property type="entry name" value="Acyl-CoA dehydrogenase"/>
    <property type="match status" value="1"/>
</dbReference>
<dbReference type="InterPro" id="IPR046373">
    <property type="entry name" value="Acyl-CoA_Oxase/DH_mid-dom_sf"/>
</dbReference>
<evidence type="ECO:0000256" key="3">
    <source>
        <dbReference type="ARBA" id="ARBA00009347"/>
    </source>
</evidence>
<dbReference type="PIRSF" id="PIRSF016578">
    <property type="entry name" value="HsaA"/>
    <property type="match status" value="1"/>
</dbReference>
<evidence type="ECO:0000256" key="2">
    <source>
        <dbReference type="ARBA" id="ARBA00005109"/>
    </source>
</evidence>
<dbReference type="SUPFAM" id="SSF47203">
    <property type="entry name" value="Acyl-CoA dehydrogenase C-terminal domain-like"/>
    <property type="match status" value="1"/>
</dbReference>
<protein>
    <submittedName>
        <fullName evidence="12">Acyl-CoA dehydrogenase family protein</fullName>
    </submittedName>
</protein>
<dbReference type="InterPro" id="IPR013786">
    <property type="entry name" value="AcylCoA_DH/ox_N"/>
</dbReference>
<dbReference type="InterPro" id="IPR037069">
    <property type="entry name" value="AcylCoA_DH/ox_N_sf"/>
</dbReference>
<feature type="domain" description="Acyl-CoA dehydrogenase/oxidase C-terminal" evidence="9">
    <location>
        <begin position="224"/>
        <end position="371"/>
    </location>
</feature>
<accession>A0A9D1JUH6</accession>
<dbReference type="GO" id="GO:0003995">
    <property type="term" value="F:acyl-CoA dehydrogenase activity"/>
    <property type="evidence" value="ECO:0007669"/>
    <property type="project" value="InterPro"/>
</dbReference>
<dbReference type="Pfam" id="PF02770">
    <property type="entry name" value="Acyl-CoA_dh_M"/>
    <property type="match status" value="1"/>
</dbReference>
<dbReference type="Pfam" id="PF00441">
    <property type="entry name" value="Acyl-CoA_dh_1"/>
    <property type="match status" value="1"/>
</dbReference>
<comment type="similarity">
    <text evidence="3 8">Belongs to the acyl-CoA dehydrogenase family.</text>
</comment>
<evidence type="ECO:0000256" key="1">
    <source>
        <dbReference type="ARBA" id="ARBA00001974"/>
    </source>
</evidence>
<evidence type="ECO:0000259" key="10">
    <source>
        <dbReference type="Pfam" id="PF02770"/>
    </source>
</evidence>
<dbReference type="GO" id="GO:0009083">
    <property type="term" value="P:branched-chain amino acid catabolic process"/>
    <property type="evidence" value="ECO:0007669"/>
    <property type="project" value="UniProtKB-KW"/>
</dbReference>
<evidence type="ECO:0000256" key="4">
    <source>
        <dbReference type="ARBA" id="ARBA00022456"/>
    </source>
</evidence>
<reference evidence="12" key="2">
    <citation type="journal article" date="2021" name="PeerJ">
        <title>Extensive microbial diversity within the chicken gut microbiome revealed by metagenomics and culture.</title>
        <authorList>
            <person name="Gilroy R."/>
            <person name="Ravi A."/>
            <person name="Getino M."/>
            <person name="Pursley I."/>
            <person name="Horton D.L."/>
            <person name="Alikhan N.F."/>
            <person name="Baker D."/>
            <person name="Gharbi K."/>
            <person name="Hall N."/>
            <person name="Watson M."/>
            <person name="Adriaenssens E.M."/>
            <person name="Foster-Nyarko E."/>
            <person name="Jarju S."/>
            <person name="Secka A."/>
            <person name="Antonio M."/>
            <person name="Oren A."/>
            <person name="Chaudhuri R.R."/>
            <person name="La Ragione R."/>
            <person name="Hildebrand F."/>
            <person name="Pallen M.J."/>
        </authorList>
    </citation>
    <scope>NUCLEOTIDE SEQUENCE</scope>
    <source>
        <strain evidence="12">ChiHjej10B9-9673</strain>
    </source>
</reference>
<keyword evidence="6 8" id="KW-0274">FAD</keyword>
<dbReference type="PANTHER" id="PTHR43884">
    <property type="entry name" value="ACYL-COA DEHYDROGENASE"/>
    <property type="match status" value="1"/>
</dbReference>
<evidence type="ECO:0000256" key="5">
    <source>
        <dbReference type="ARBA" id="ARBA00022630"/>
    </source>
</evidence>
<dbReference type="EMBL" id="DVJK01000050">
    <property type="protein sequence ID" value="HIS66261.1"/>
    <property type="molecule type" value="Genomic_DNA"/>
</dbReference>
<feature type="domain" description="Acyl-CoA oxidase/dehydrogenase middle" evidence="10">
    <location>
        <begin position="117"/>
        <end position="211"/>
    </location>
</feature>
<evidence type="ECO:0000313" key="13">
    <source>
        <dbReference type="Proteomes" id="UP000824001"/>
    </source>
</evidence>
<dbReference type="InterPro" id="IPR009100">
    <property type="entry name" value="AcylCoA_DH/oxidase_NM_dom_sf"/>
</dbReference>
<comment type="cofactor">
    <cofactor evidence="1 8">
        <name>FAD</name>
        <dbReference type="ChEBI" id="CHEBI:57692"/>
    </cofactor>
</comment>
<dbReference type="PROSITE" id="PS00073">
    <property type="entry name" value="ACYL_COA_DH_2"/>
    <property type="match status" value="1"/>
</dbReference>
<evidence type="ECO:0000256" key="8">
    <source>
        <dbReference type="RuleBase" id="RU362125"/>
    </source>
</evidence>
<dbReference type="Pfam" id="PF02771">
    <property type="entry name" value="Acyl-CoA_dh_N"/>
    <property type="match status" value="1"/>
</dbReference>
<evidence type="ECO:0000259" key="11">
    <source>
        <dbReference type="Pfam" id="PF02771"/>
    </source>
</evidence>
<organism evidence="12 13">
    <name type="scientific">Candidatus Scatomorpha merdipullorum</name>
    <dbReference type="NCBI Taxonomy" id="2840927"/>
    <lineage>
        <taxon>Bacteria</taxon>
        <taxon>Bacillati</taxon>
        <taxon>Bacillota</taxon>
        <taxon>Clostridia</taxon>
        <taxon>Eubacteriales</taxon>
        <taxon>Candidatus Scatomorpha</taxon>
    </lineage>
</organism>
<evidence type="ECO:0000256" key="7">
    <source>
        <dbReference type="ARBA" id="ARBA00023002"/>
    </source>
</evidence>
<evidence type="ECO:0000256" key="6">
    <source>
        <dbReference type="ARBA" id="ARBA00022827"/>
    </source>
</evidence>
<sequence>MQLTEEQKMLRDMVREFTKKEIEPRDKWMDENGFDWDLYHKIAAAGFMGANIPEEFGGGGGGIMDTTIIAHEMAKGSASIATFMGAHWLGANLVLENGTDEQRAKYMPEAAAGKIFAFGLTESSAGSDAAGIKSIATETEDGWVLNGSKAWITNSGVADYYIILAMTDPELGTKGISAFLMDKNVEGLIVGKFEEKMGCRGSATCELSFNNIKLPKEALLGVRGKGFKMAMETLDIGRITAAAICAGIAEHATTMAAQYANERKAFGKPIKAFQGVAFRFADMYAETKAMEFLAYDAAATKDAGQRCTLNAAAAKLFATEHCVDICIQAQQVFGGNGYSKEYHIERLIRDARGWCVMEGSTEILRMIVSGNVLA</sequence>
<dbReference type="PROSITE" id="PS00072">
    <property type="entry name" value="ACYL_COA_DH_1"/>
    <property type="match status" value="1"/>
</dbReference>